<accession>A0ABY5H5F8</accession>
<dbReference type="NCBIfam" id="TIGR03082">
    <property type="entry name" value="Gneg_AbrB_dup"/>
    <property type="match status" value="2"/>
</dbReference>
<evidence type="ECO:0000256" key="1">
    <source>
        <dbReference type="SAM" id="Phobius"/>
    </source>
</evidence>
<dbReference type="InterPro" id="IPR007820">
    <property type="entry name" value="AbrB_fam"/>
</dbReference>
<dbReference type="Proteomes" id="UP001059672">
    <property type="component" value="Chromosome"/>
</dbReference>
<dbReference type="PIRSF" id="PIRSF038991">
    <property type="entry name" value="Protein_AbrB"/>
    <property type="match status" value="1"/>
</dbReference>
<dbReference type="PANTHER" id="PTHR38457:SF1">
    <property type="entry name" value="REGULATOR ABRB-RELATED"/>
    <property type="match status" value="1"/>
</dbReference>
<dbReference type="PANTHER" id="PTHR38457">
    <property type="entry name" value="REGULATOR ABRB-RELATED"/>
    <property type="match status" value="1"/>
</dbReference>
<organism evidence="2 3">
    <name type="scientific">Pseudomonas benzenivorans</name>
    <dbReference type="NCBI Taxonomy" id="556533"/>
    <lineage>
        <taxon>Bacteria</taxon>
        <taxon>Pseudomonadati</taxon>
        <taxon>Pseudomonadota</taxon>
        <taxon>Gammaproteobacteria</taxon>
        <taxon>Pseudomonadales</taxon>
        <taxon>Pseudomonadaceae</taxon>
        <taxon>Pseudomonas</taxon>
    </lineage>
</organism>
<dbReference type="Pfam" id="PF05145">
    <property type="entry name" value="AbrB"/>
    <property type="match status" value="1"/>
</dbReference>
<name>A0ABY5H5F8_9PSED</name>
<reference evidence="2" key="1">
    <citation type="submission" date="2021-04" db="EMBL/GenBank/DDBJ databases">
        <title>Oceanospirillales bacteria with DddD are important DMSP degraders in coastal seawater.</title>
        <authorList>
            <person name="Liu J."/>
        </authorList>
    </citation>
    <scope>NUCLEOTIDE SEQUENCE</scope>
    <source>
        <strain evidence="2">D13-4</strain>
    </source>
</reference>
<feature type="transmembrane region" description="Helical" evidence="1">
    <location>
        <begin position="260"/>
        <end position="286"/>
    </location>
</feature>
<feature type="transmembrane region" description="Helical" evidence="1">
    <location>
        <begin position="152"/>
        <end position="170"/>
    </location>
</feature>
<keyword evidence="1" id="KW-0472">Membrane</keyword>
<dbReference type="EMBL" id="CP073346">
    <property type="protein sequence ID" value="UTW07031.1"/>
    <property type="molecule type" value="Genomic_DNA"/>
</dbReference>
<dbReference type="RefSeq" id="WP_255837595.1">
    <property type="nucleotide sequence ID" value="NZ_CP073346.1"/>
</dbReference>
<keyword evidence="1" id="KW-1133">Transmembrane helix</keyword>
<sequence>MPDALIGRPGWRHWWATPLVGLAGGYLASLLGWPLPWIIGSLLAVIAARCGGWLIGELPGGRQAGQWLVASGIGLHFTDEVMGQLLGHFGLILAGACATLLLSLIGVTLLRRAGVDRATAFFASMPGGASEMVNLAQRHNAQIARVAAAHSLRMLLVVLLVPALFTWSLAPAQAPAPAPADWTWLGVLLPGGLLLALLWKKLRQPNPWMLGPLTLCALASVSFDLELGLPPGLGQVGQWLIGCALGCHFDRSFFRSAPGFLARILLFSLLAMASAVLLAEALGWLAGQDATSLMLGMMPGGITELCLTAEALQLSVALVTALQVLRLFLVMFLAEPLFRLWQRLRPVTPSTTTL</sequence>
<feature type="transmembrane region" description="Helical" evidence="1">
    <location>
        <begin position="314"/>
        <end position="334"/>
    </location>
</feature>
<feature type="transmembrane region" description="Helical" evidence="1">
    <location>
        <begin position="182"/>
        <end position="199"/>
    </location>
</feature>
<gene>
    <name evidence="2" type="ORF">KDW96_17980</name>
</gene>
<keyword evidence="3" id="KW-1185">Reference proteome</keyword>
<feature type="transmembrane region" description="Helical" evidence="1">
    <location>
        <begin position="12"/>
        <end position="30"/>
    </location>
</feature>
<proteinExistence type="predicted"/>
<feature type="transmembrane region" description="Helical" evidence="1">
    <location>
        <begin position="85"/>
        <end position="110"/>
    </location>
</feature>
<keyword evidence="1" id="KW-0812">Transmembrane</keyword>
<evidence type="ECO:0000313" key="3">
    <source>
        <dbReference type="Proteomes" id="UP001059672"/>
    </source>
</evidence>
<protein>
    <submittedName>
        <fullName evidence="2">AbrB family transcriptional regulator</fullName>
    </submittedName>
</protein>
<evidence type="ECO:0000313" key="2">
    <source>
        <dbReference type="EMBL" id="UTW07031.1"/>
    </source>
</evidence>
<dbReference type="InterPro" id="IPR017516">
    <property type="entry name" value="AbrB_dup"/>
</dbReference>